<proteinExistence type="predicted"/>
<evidence type="ECO:0000313" key="4">
    <source>
        <dbReference type="EMBL" id="KAL2082391.1"/>
    </source>
</evidence>
<dbReference type="EMBL" id="JBHFQA010000019">
    <property type="protein sequence ID" value="KAL2082391.1"/>
    <property type="molecule type" value="Genomic_DNA"/>
</dbReference>
<protein>
    <recommendedName>
        <fullName evidence="2">Reverse transcriptase domain-containing protein</fullName>
    </recommendedName>
</protein>
<keyword evidence="5" id="KW-1185">Reference proteome</keyword>
<evidence type="ECO:0000259" key="2">
    <source>
        <dbReference type="PROSITE" id="PS50878"/>
    </source>
</evidence>
<feature type="domain" description="Reverse transcriptase" evidence="2">
    <location>
        <begin position="375"/>
        <end position="638"/>
    </location>
</feature>
<feature type="region of interest" description="Disordered" evidence="1">
    <location>
        <begin position="1"/>
        <end position="32"/>
    </location>
</feature>
<feature type="region of interest" description="Disordered" evidence="1">
    <location>
        <begin position="90"/>
        <end position="136"/>
    </location>
</feature>
<dbReference type="Pfam" id="PF00078">
    <property type="entry name" value="RVT_1"/>
    <property type="match status" value="1"/>
</dbReference>
<accession>A0ABD1J782</accession>
<evidence type="ECO:0000313" key="3">
    <source>
        <dbReference type="EMBL" id="KAL2082390.1"/>
    </source>
</evidence>
<comment type="caution">
    <text evidence="3">The sequence shown here is derived from an EMBL/GenBank/DDBJ whole genome shotgun (WGS) entry which is preliminary data.</text>
</comment>
<dbReference type="InterPro" id="IPR043502">
    <property type="entry name" value="DNA/RNA_pol_sf"/>
</dbReference>
<feature type="compositionally biased region" description="Basic and acidic residues" evidence="1">
    <location>
        <begin position="1"/>
        <end position="13"/>
    </location>
</feature>
<dbReference type="InterPro" id="IPR000477">
    <property type="entry name" value="RT_dom"/>
</dbReference>
<reference evidence="3 5" key="1">
    <citation type="submission" date="2024-09" db="EMBL/GenBank/DDBJ databases">
        <title>A chromosome-level genome assembly of Gray's grenadier anchovy, Coilia grayii.</title>
        <authorList>
            <person name="Fu Z."/>
        </authorList>
    </citation>
    <scope>NUCLEOTIDE SEQUENCE [LARGE SCALE GENOMIC DNA]</scope>
    <source>
        <strain evidence="3">G4</strain>
        <tissue evidence="3">Muscle</tissue>
    </source>
</reference>
<dbReference type="PANTHER" id="PTHR19446">
    <property type="entry name" value="REVERSE TRANSCRIPTASES"/>
    <property type="match status" value="1"/>
</dbReference>
<evidence type="ECO:0000313" key="5">
    <source>
        <dbReference type="Proteomes" id="UP001591681"/>
    </source>
</evidence>
<name>A0ABD1J782_9TELE</name>
<dbReference type="EMBL" id="JBHFQA010000019">
    <property type="protein sequence ID" value="KAL2082390.1"/>
    <property type="molecule type" value="Genomic_DNA"/>
</dbReference>
<organism evidence="3 5">
    <name type="scientific">Coilia grayii</name>
    <name type="common">Gray's grenadier anchovy</name>
    <dbReference type="NCBI Taxonomy" id="363190"/>
    <lineage>
        <taxon>Eukaryota</taxon>
        <taxon>Metazoa</taxon>
        <taxon>Chordata</taxon>
        <taxon>Craniata</taxon>
        <taxon>Vertebrata</taxon>
        <taxon>Euteleostomi</taxon>
        <taxon>Actinopterygii</taxon>
        <taxon>Neopterygii</taxon>
        <taxon>Teleostei</taxon>
        <taxon>Clupei</taxon>
        <taxon>Clupeiformes</taxon>
        <taxon>Clupeoidei</taxon>
        <taxon>Engraulidae</taxon>
        <taxon>Coilinae</taxon>
        <taxon>Coilia</taxon>
    </lineage>
</organism>
<dbReference type="PROSITE" id="PS50878">
    <property type="entry name" value="RT_POL"/>
    <property type="match status" value="1"/>
</dbReference>
<dbReference type="CDD" id="cd01650">
    <property type="entry name" value="RT_nLTR_like"/>
    <property type="match status" value="1"/>
</dbReference>
<feature type="compositionally biased region" description="Basic and acidic residues" evidence="1">
    <location>
        <begin position="90"/>
        <end position="135"/>
    </location>
</feature>
<dbReference type="SUPFAM" id="SSF56672">
    <property type="entry name" value="DNA/RNA polymerases"/>
    <property type="match status" value="1"/>
</dbReference>
<dbReference type="AlphaFoldDB" id="A0ABD1J782"/>
<evidence type="ECO:0000256" key="1">
    <source>
        <dbReference type="SAM" id="MobiDB-lite"/>
    </source>
</evidence>
<sequence>MTMRRLSDLRDDGEVGLSSRIEREEESSESVMRQQLEKKVQVCSCGWQKITTVRGLKIHQGKKGCGGKVGQGNRIEQYFLRSLRSKSAEVQRQVENHSSQDIRNPVLEEREEVRGTEGEREPSQSKREKAWEQKARVSWPQAKDKMTWESVDRDLAMVLEGLKGTAMAKLERMGEVIYSYGLDRFGSSDRRKREPAQQCQSRRQKDIRELVLRRRQLRKQWKRATIEEKEGIDALQEELRCRLATLRRAENLRRKRKEKERVRTLFYKDPFKFTKGLFNQEKGGILRTSKEEVEEYLRKTHSDPGREGGLGFPPDMPPLGEIESQMDVVPPRWKEVEAVVRKAKASSAPGPNGVPYRVYKNAPGVLRFLWKLFKVVWHKQSIPTAWCRAGGVLIPKEKESVRIDQFRTISLLNVEGKIFFSIVAKRLVQYLEKNGLIDTTVQKAGIPGFAGCIEHTSVIWHQIQTAKQEGRELHVVFLDLANAFGSVPHSLIWSACEYFRVPVEIVNIMKEYFKDIRLCIGTGEFVSDWQKLEVGIMAGCTISPLAFTMAMEMVIRASKWVVGGERRREGLRLPPIRAFMDDMTLLTTTVPCTKRLLERINTNLRWARMRIKPSKSRSISVTKGKVVEQKFTVEGEEIPSIRVRPVKSLGRWYNADLSDREQVEQLRKDVVEGLEKIDRSGLPGKLKLWCMQFGLFPRVMWPMSVYEVPLSKVEKLERVVNSYVKKWLGVPRCLSSVALYGKGILQLPINSLVEEFKCAKVRTELLLTGSKDRIVSGLAPNPSKGKKWKPKVAVQEAEAALRHGEIMGNVQIGRGGLGRTSGKPMWRKADQKEKRRLVVEQIRRQEEASRQVKAVSLAKQGQWLNWEGVERKQVTWRDLWSMESNRLKFLLGATYDVLPSPDNLRIWTDGDPSCTLCSGVATLRHILSGCKVSLAQGRYTWRHNQVLKCLAAGIEMRRQQVNAEGSHKKGIQFVREGEKSKRAVKSRSTTQEAKDWQMLVDVGGKLVVPQEIVTTNLRPDIVYWSTSQQVVYFIELTVPWESSLEEAYERKKLKYEELRLEAEQKGWKARVFPVEVGCRGFVGRSVISLLGELGVGGKNLRKTVREMSEEAARTSNWIWMRRAVSAWGKQ</sequence>
<gene>
    <name evidence="3" type="ORF">ACEWY4_022208</name>
    <name evidence="4" type="ORF">ACEWY4_022209</name>
</gene>
<dbReference type="Proteomes" id="UP001591681">
    <property type="component" value="Unassembled WGS sequence"/>
</dbReference>